<name>A0A4U5LRB8_STECR</name>
<reference evidence="1 2" key="1">
    <citation type="journal article" date="2015" name="Genome Biol.">
        <title>Comparative genomics of Steinernema reveals deeply conserved gene regulatory networks.</title>
        <authorList>
            <person name="Dillman A.R."/>
            <person name="Macchietto M."/>
            <person name="Porter C.F."/>
            <person name="Rogers A."/>
            <person name="Williams B."/>
            <person name="Antoshechkin I."/>
            <person name="Lee M.M."/>
            <person name="Goodwin Z."/>
            <person name="Lu X."/>
            <person name="Lewis E.E."/>
            <person name="Goodrich-Blair H."/>
            <person name="Stock S.P."/>
            <person name="Adams B.J."/>
            <person name="Sternberg P.W."/>
            <person name="Mortazavi A."/>
        </authorList>
    </citation>
    <scope>NUCLEOTIDE SEQUENCE [LARGE SCALE GENOMIC DNA]</scope>
    <source>
        <strain evidence="1 2">ALL</strain>
    </source>
</reference>
<protein>
    <submittedName>
        <fullName evidence="1">Uncharacterized protein</fullName>
    </submittedName>
</protein>
<evidence type="ECO:0000313" key="1">
    <source>
        <dbReference type="EMBL" id="TKR58533.1"/>
    </source>
</evidence>
<comment type="caution">
    <text evidence="1">The sequence shown here is derived from an EMBL/GenBank/DDBJ whole genome shotgun (WGS) entry which is preliminary data.</text>
</comment>
<reference evidence="1 2" key="2">
    <citation type="journal article" date="2019" name="G3 (Bethesda)">
        <title>Hybrid Assembly of the Genome of the Entomopathogenic Nematode Steinernema carpocapsae Identifies the X-Chromosome.</title>
        <authorList>
            <person name="Serra L."/>
            <person name="Macchietto M."/>
            <person name="Macias-Munoz A."/>
            <person name="McGill C.J."/>
            <person name="Rodriguez I.M."/>
            <person name="Rodriguez B."/>
            <person name="Murad R."/>
            <person name="Mortazavi A."/>
        </authorList>
    </citation>
    <scope>NUCLEOTIDE SEQUENCE [LARGE SCALE GENOMIC DNA]</scope>
    <source>
        <strain evidence="1 2">ALL</strain>
    </source>
</reference>
<keyword evidence="2" id="KW-1185">Reference proteome</keyword>
<evidence type="ECO:0000313" key="2">
    <source>
        <dbReference type="Proteomes" id="UP000298663"/>
    </source>
</evidence>
<accession>A0A4U5LRB8</accession>
<dbReference type="EMBL" id="AZBU02000013">
    <property type="protein sequence ID" value="TKR58533.1"/>
    <property type="molecule type" value="Genomic_DNA"/>
</dbReference>
<dbReference type="Proteomes" id="UP000298663">
    <property type="component" value="Unassembled WGS sequence"/>
</dbReference>
<proteinExistence type="predicted"/>
<organism evidence="1 2">
    <name type="scientific">Steinernema carpocapsae</name>
    <name type="common">Entomopathogenic nematode</name>
    <dbReference type="NCBI Taxonomy" id="34508"/>
    <lineage>
        <taxon>Eukaryota</taxon>
        <taxon>Metazoa</taxon>
        <taxon>Ecdysozoa</taxon>
        <taxon>Nematoda</taxon>
        <taxon>Chromadorea</taxon>
        <taxon>Rhabditida</taxon>
        <taxon>Tylenchina</taxon>
        <taxon>Panagrolaimomorpha</taxon>
        <taxon>Strongyloidoidea</taxon>
        <taxon>Steinernematidae</taxon>
        <taxon>Steinernema</taxon>
    </lineage>
</organism>
<dbReference type="AlphaFoldDB" id="A0A4U5LRB8"/>
<gene>
    <name evidence="1" type="ORF">L596_029963</name>
</gene>
<sequence length="120" mass="13709">MRCGVAVWDIVFRFGAGRISQLGKEAICFCDEHRSACGPVDRFLDTETFQKSTITSFVLLLEWIGLIAKRFTCTVAYVHTKNYGFLKDFQEPRNVFQLTGTLKSTNSYRTAFDTFQTLKS</sequence>